<dbReference type="Gene3D" id="2.60.120.650">
    <property type="entry name" value="Cupin"/>
    <property type="match status" value="1"/>
</dbReference>
<dbReference type="EMBL" id="SMAK01000001">
    <property type="protein sequence ID" value="TCT13675.1"/>
    <property type="molecule type" value="Genomic_DNA"/>
</dbReference>
<gene>
    <name evidence="1" type="ORF">EDC22_101546</name>
</gene>
<accession>A0A4R3MHZ8</accession>
<evidence type="ECO:0000313" key="2">
    <source>
        <dbReference type="Proteomes" id="UP000295678"/>
    </source>
</evidence>
<reference evidence="1 2" key="1">
    <citation type="submission" date="2019-03" db="EMBL/GenBank/DDBJ databases">
        <title>Genomic Encyclopedia of Type Strains, Phase IV (KMG-IV): sequencing the most valuable type-strain genomes for metagenomic binning, comparative biology and taxonomic classification.</title>
        <authorList>
            <person name="Goeker M."/>
        </authorList>
    </citation>
    <scope>NUCLEOTIDE SEQUENCE [LARGE SCALE GENOMIC DNA]</scope>
    <source>
        <strain evidence="1 2">DSM 19345</strain>
    </source>
</reference>
<dbReference type="SUPFAM" id="SSF51197">
    <property type="entry name" value="Clavaminate synthase-like"/>
    <property type="match status" value="1"/>
</dbReference>
<protein>
    <recommendedName>
        <fullName evidence="3">JmjC domain-containing protein</fullName>
    </recommendedName>
</protein>
<organism evidence="1 2">
    <name type="scientific">Tepidamorphus gemmatus</name>
    <dbReference type="NCBI Taxonomy" id="747076"/>
    <lineage>
        <taxon>Bacteria</taxon>
        <taxon>Pseudomonadati</taxon>
        <taxon>Pseudomonadota</taxon>
        <taxon>Alphaproteobacteria</taxon>
        <taxon>Hyphomicrobiales</taxon>
        <taxon>Tepidamorphaceae</taxon>
        <taxon>Tepidamorphus</taxon>
    </lineage>
</organism>
<proteinExistence type="predicted"/>
<dbReference type="AlphaFoldDB" id="A0A4R3MHZ8"/>
<dbReference type="RefSeq" id="WP_132805037.1">
    <property type="nucleotide sequence ID" value="NZ_SMAK01000001.1"/>
</dbReference>
<dbReference type="OrthoDB" id="7977346at2"/>
<sequence>MTQTIFADWQPRYTSLFGRHTIKLQHRLAETGLFEDEALAELIDRADPADYHICTMGTDHRRRNWRAGDKGTRSGAEVIEAVRTGRIWINLQRVNATDARYGALLDRIFREIESNVPGLSTFRRSLGVLISSPNAQVYYHCDIPGQMLWQIRGRKRVYVYPAAEPFLNPADMEGVILGLTEEEVPYEPWYDDYAEIHDLEPGQMLHWALNGPHRVVNHDCLNVSVTTEHWTSEIRASYAMNYANGLLRRIGVRNPSRATSGPVFLAKAGLAAAVKYSGLMKKHRYARITDFLVDPAAPGGFVDVPR</sequence>
<keyword evidence="2" id="KW-1185">Reference proteome</keyword>
<evidence type="ECO:0000313" key="1">
    <source>
        <dbReference type="EMBL" id="TCT13675.1"/>
    </source>
</evidence>
<dbReference type="Proteomes" id="UP000295678">
    <property type="component" value="Unassembled WGS sequence"/>
</dbReference>
<name>A0A4R3MHZ8_9HYPH</name>
<evidence type="ECO:0008006" key="3">
    <source>
        <dbReference type="Google" id="ProtNLM"/>
    </source>
</evidence>
<comment type="caution">
    <text evidence="1">The sequence shown here is derived from an EMBL/GenBank/DDBJ whole genome shotgun (WGS) entry which is preliminary data.</text>
</comment>